<dbReference type="Proteomes" id="UP001063698">
    <property type="component" value="Chromosome"/>
</dbReference>
<reference evidence="1" key="1">
    <citation type="submission" date="2013-11" db="EMBL/GenBank/DDBJ databases">
        <title>Comparative genomics of Ignicoccus.</title>
        <authorList>
            <person name="Podar M."/>
        </authorList>
    </citation>
    <scope>NUCLEOTIDE SEQUENCE</scope>
    <source>
        <strain evidence="1">DSM 13166</strain>
    </source>
</reference>
<dbReference type="KEGG" id="ipc:IPA_05975"/>
<protein>
    <submittedName>
        <fullName evidence="1">Uncharacterized protein</fullName>
    </submittedName>
</protein>
<dbReference type="InterPro" id="IPR036388">
    <property type="entry name" value="WH-like_DNA-bd_sf"/>
</dbReference>
<name>A0A977KBG7_9CREN</name>
<dbReference type="SUPFAM" id="SSF46785">
    <property type="entry name" value="Winged helix' DNA-binding domain"/>
    <property type="match status" value="1"/>
</dbReference>
<accession>A0A977KBG7</accession>
<dbReference type="InterPro" id="IPR036390">
    <property type="entry name" value="WH_DNA-bd_sf"/>
</dbReference>
<sequence>MVFGVTPLELLVLILSDSGYTVKEIAKLLDVDVDMMNDIVEDLVDKGYVNVKRRWKLFGSDLYLELTPQGKKALRDVARVLRDVVNTVKGMVDKGNIDGARAFLSRYVEYLPYAPLLGVAEKDFIDTVMQKLGIVPTYAPPDSVYNELLKGSEEWWEEEL</sequence>
<gene>
    <name evidence="1" type="ORF">IPA_05975</name>
</gene>
<dbReference type="EMBL" id="CP006868">
    <property type="protein sequence ID" value="UXD22536.1"/>
    <property type="molecule type" value="Genomic_DNA"/>
</dbReference>
<evidence type="ECO:0000313" key="1">
    <source>
        <dbReference type="EMBL" id="UXD22536.1"/>
    </source>
</evidence>
<dbReference type="AlphaFoldDB" id="A0A977KBG7"/>
<keyword evidence="2" id="KW-1185">Reference proteome</keyword>
<organism evidence="1 2">
    <name type="scientific">Ignicoccus pacificus DSM 13166</name>
    <dbReference type="NCBI Taxonomy" id="940294"/>
    <lineage>
        <taxon>Archaea</taxon>
        <taxon>Thermoproteota</taxon>
        <taxon>Thermoprotei</taxon>
        <taxon>Desulfurococcales</taxon>
        <taxon>Desulfurococcaceae</taxon>
        <taxon>Ignicoccus</taxon>
    </lineage>
</organism>
<dbReference type="Gene3D" id="1.10.10.10">
    <property type="entry name" value="Winged helix-like DNA-binding domain superfamily/Winged helix DNA-binding domain"/>
    <property type="match status" value="1"/>
</dbReference>
<evidence type="ECO:0000313" key="2">
    <source>
        <dbReference type="Proteomes" id="UP001063698"/>
    </source>
</evidence>
<proteinExistence type="predicted"/>